<dbReference type="InterPro" id="IPR005467">
    <property type="entry name" value="His_kinase_dom"/>
</dbReference>
<protein>
    <recommendedName>
        <fullName evidence="3">histidine kinase</fullName>
        <ecNumber evidence="3">2.7.13.3</ecNumber>
    </recommendedName>
</protein>
<dbReference type="GO" id="GO:0000155">
    <property type="term" value="F:phosphorelay sensor kinase activity"/>
    <property type="evidence" value="ECO:0007669"/>
    <property type="project" value="InterPro"/>
</dbReference>
<reference evidence="17 18" key="1">
    <citation type="submission" date="2016-11" db="EMBL/GenBank/DDBJ databases">
        <authorList>
            <person name="Jaros S."/>
            <person name="Januszkiewicz K."/>
            <person name="Wedrychowicz H."/>
        </authorList>
    </citation>
    <scope>NUCLEOTIDE SEQUENCE [LARGE SCALE GENOMIC DNA]</scope>
    <source>
        <strain evidence="17 18">DSM 18119</strain>
    </source>
</reference>
<gene>
    <name evidence="17" type="ORF">SAMN02745131_00491</name>
</gene>
<keyword evidence="7 14" id="KW-0812">Transmembrane</keyword>
<name>A0A1M4U1F3_9BACT</name>
<evidence type="ECO:0000259" key="15">
    <source>
        <dbReference type="PROSITE" id="PS50109"/>
    </source>
</evidence>
<sequence>MKVSQLNTLLPKRTLLLLALGLLLLSFITAFYFQIQPSINYQQKKLERYIQQQEREARDLIADSALMRRLVLQTESLDQFKLVEEKKFGFFLLAETISGSQNLLFWNSQKILPPETDFNLKDGTYFQHLTNGYYVIKKTTLHLEGMTNNVVAYVLIPVLNQYYLETDYLMKRFVHDEEAIKKISLSETKTSYPITSVNKKVLFYIKRVAHTNVSITDTITLLLRISALLFLLLYLHLVAETIVKRSRAYKGILFLFIVLILFRSLLYIFPWLLSLRQFELFNPLIYASNWINRSLGDLLINAIILCWIILFAWFNIGPGENFPSFLKGKRIYVAGTLAVFILIFSTFQLANVVQGLVANSKISFNVTDFFSLDIYTVVGLIVLALLCLSYYYLSRLLFRIIYPAFKDRQVYIYFFIALVGLLFLTFRSGNEIVLFHLPVLLWLIIYTWLVSQEKFLINRFSATVAGVLFWIFVFSVSLAVIILQGNKVNELRIRKGIAEKYDQLSDKSSERLMSLAITYLDNRYLKNNFHRFKDQNENDYIRDSIISSNFTGYSNRYDTKIYVFDSSFRAINNNDPTTYADLNTIFTLQSKPTDIPDLYYHETSFDHFTYLAKRQIKDSSKVIGYFFMASTPRQYGNSDALYPILFRSVNRNDPENSPIYSYAVYINNLLITSSSKYPFQTSLTSAQVPSIEFVQRDNNGFDELWYRVNNSKVIVIAKKKDSLLESITLFSYLFCAFLFMVGFLQFVSLLLRVAKDSKSFNNVFQVNIRTQIHGTVIFISVLSFLIIGAATISFFITRYNRNNEDKLSRTAGIMVKEMQKPIKKTNTIDTIRVSDSSARASLQKLVNEVADIHNVDVNIYDLDGNLEVTSDEEVYKKGILSNKMHPLAYFHLNRLREVLRVQEEKVSSLSYLSIYTAVRNDSGYVTKYLNIPYFSSQLDLKQEISNFLVTIINLNAFIFLIAGVIALFITNKITQSFSVIGDKMRDITLGKMNEEIVWKRNDEIGELVKQYNIMVHELGKSADALAKSEREGAWREMARQVAHEIKNPLTPMKLSIQYLQKAINGNNTNVKELTTNVANTLIEQIDHLSKIAADFSQFANIGNKKIELVDLHHILGSLVDLYHANPRINIIWDRVEGSIILKADKTHMNRLFTNLMANAVDACEEKDNCSIQIKEERRGHSIIITITDNGEGIPQETQPKIFTPNFTTKTSGTGLGLAMCKSIVEQAKGNIWFETEEGSGSSFFVQLPIIS</sequence>
<evidence type="ECO:0000256" key="7">
    <source>
        <dbReference type="ARBA" id="ARBA00022692"/>
    </source>
</evidence>
<keyword evidence="10" id="KW-0067">ATP-binding</keyword>
<evidence type="ECO:0000256" key="5">
    <source>
        <dbReference type="ARBA" id="ARBA00022553"/>
    </source>
</evidence>
<evidence type="ECO:0000256" key="1">
    <source>
        <dbReference type="ARBA" id="ARBA00000085"/>
    </source>
</evidence>
<keyword evidence="13 14" id="KW-0472">Membrane</keyword>
<feature type="transmembrane region" description="Helical" evidence="14">
    <location>
        <begin position="432"/>
        <end position="450"/>
    </location>
</feature>
<evidence type="ECO:0000256" key="6">
    <source>
        <dbReference type="ARBA" id="ARBA00022679"/>
    </source>
</evidence>
<evidence type="ECO:0000256" key="12">
    <source>
        <dbReference type="ARBA" id="ARBA00023012"/>
    </source>
</evidence>
<dbReference type="STRING" id="1121884.SAMN02745131_00491"/>
<evidence type="ECO:0000259" key="16">
    <source>
        <dbReference type="PROSITE" id="PS50885"/>
    </source>
</evidence>
<dbReference type="Proteomes" id="UP000184048">
    <property type="component" value="Unassembled WGS sequence"/>
</dbReference>
<feature type="domain" description="HAMP" evidence="16">
    <location>
        <begin position="971"/>
        <end position="1023"/>
    </location>
</feature>
<dbReference type="PRINTS" id="PR00344">
    <property type="entry name" value="BCTRLSENSOR"/>
</dbReference>
<feature type="domain" description="Histidine kinase" evidence="15">
    <location>
        <begin position="1040"/>
        <end position="1251"/>
    </location>
</feature>
<dbReference type="InterPro" id="IPR050398">
    <property type="entry name" value="HssS/ArlS-like"/>
</dbReference>
<dbReference type="InterPro" id="IPR036097">
    <property type="entry name" value="HisK_dim/P_sf"/>
</dbReference>
<evidence type="ECO:0000256" key="2">
    <source>
        <dbReference type="ARBA" id="ARBA00004651"/>
    </source>
</evidence>
<feature type="transmembrane region" description="Helical" evidence="14">
    <location>
        <begin position="462"/>
        <end position="483"/>
    </location>
</feature>
<dbReference type="RefSeq" id="WP_084079764.1">
    <property type="nucleotide sequence ID" value="NZ_FQUU01000002.1"/>
</dbReference>
<feature type="transmembrane region" description="Helical" evidence="14">
    <location>
        <begin position="947"/>
        <end position="969"/>
    </location>
</feature>
<evidence type="ECO:0000313" key="17">
    <source>
        <dbReference type="EMBL" id="SHE50549.1"/>
    </source>
</evidence>
<dbReference type="EC" id="2.7.13.3" evidence="3"/>
<evidence type="ECO:0000256" key="4">
    <source>
        <dbReference type="ARBA" id="ARBA00022475"/>
    </source>
</evidence>
<dbReference type="GO" id="GO:0005886">
    <property type="term" value="C:plasma membrane"/>
    <property type="evidence" value="ECO:0007669"/>
    <property type="project" value="UniProtKB-SubCell"/>
</dbReference>
<comment type="catalytic activity">
    <reaction evidence="1">
        <text>ATP + protein L-histidine = ADP + protein N-phospho-L-histidine.</text>
        <dbReference type="EC" id="2.7.13.3"/>
    </reaction>
</comment>
<keyword evidence="8" id="KW-0547">Nucleotide-binding</keyword>
<feature type="transmembrane region" description="Helical" evidence="14">
    <location>
        <begin position="251"/>
        <end position="273"/>
    </location>
</feature>
<dbReference type="InterPro" id="IPR036890">
    <property type="entry name" value="HATPase_C_sf"/>
</dbReference>
<keyword evidence="9" id="KW-0418">Kinase</keyword>
<dbReference type="PROSITE" id="PS50885">
    <property type="entry name" value="HAMP"/>
    <property type="match status" value="1"/>
</dbReference>
<feature type="transmembrane region" description="Helical" evidence="14">
    <location>
        <begin position="331"/>
        <end position="354"/>
    </location>
</feature>
<dbReference type="SMART" id="SM00387">
    <property type="entry name" value="HATPase_c"/>
    <property type="match status" value="1"/>
</dbReference>
<dbReference type="InterPro" id="IPR003594">
    <property type="entry name" value="HATPase_dom"/>
</dbReference>
<evidence type="ECO:0000256" key="10">
    <source>
        <dbReference type="ARBA" id="ARBA00022840"/>
    </source>
</evidence>
<feature type="transmembrane region" description="Helical" evidence="14">
    <location>
        <begin position="374"/>
        <end position="398"/>
    </location>
</feature>
<feature type="transmembrane region" description="Helical" evidence="14">
    <location>
        <begin position="298"/>
        <end position="319"/>
    </location>
</feature>
<keyword evidence="5" id="KW-0597">Phosphoprotein</keyword>
<dbReference type="PANTHER" id="PTHR45528:SF1">
    <property type="entry name" value="SENSOR HISTIDINE KINASE CPXA"/>
    <property type="match status" value="1"/>
</dbReference>
<evidence type="ECO:0000256" key="3">
    <source>
        <dbReference type="ARBA" id="ARBA00012438"/>
    </source>
</evidence>
<feature type="transmembrane region" description="Helical" evidence="14">
    <location>
        <begin position="729"/>
        <end position="751"/>
    </location>
</feature>
<dbReference type="EMBL" id="FQUU01000002">
    <property type="protein sequence ID" value="SHE50549.1"/>
    <property type="molecule type" value="Genomic_DNA"/>
</dbReference>
<dbReference type="CDD" id="cd06225">
    <property type="entry name" value="HAMP"/>
    <property type="match status" value="1"/>
</dbReference>
<dbReference type="Pfam" id="PF00512">
    <property type="entry name" value="HisKA"/>
    <property type="match status" value="1"/>
</dbReference>
<dbReference type="GO" id="GO:0005524">
    <property type="term" value="F:ATP binding"/>
    <property type="evidence" value="ECO:0007669"/>
    <property type="project" value="UniProtKB-KW"/>
</dbReference>
<dbReference type="PROSITE" id="PS50109">
    <property type="entry name" value="HIS_KIN"/>
    <property type="match status" value="1"/>
</dbReference>
<dbReference type="Pfam" id="PF02518">
    <property type="entry name" value="HATPase_c"/>
    <property type="match status" value="1"/>
</dbReference>
<dbReference type="SUPFAM" id="SSF47384">
    <property type="entry name" value="Homodimeric domain of signal transducing histidine kinase"/>
    <property type="match status" value="1"/>
</dbReference>
<evidence type="ECO:0000256" key="11">
    <source>
        <dbReference type="ARBA" id="ARBA00022989"/>
    </source>
</evidence>
<feature type="transmembrane region" description="Helical" evidence="14">
    <location>
        <begin position="221"/>
        <end position="239"/>
    </location>
</feature>
<dbReference type="SMART" id="SM00388">
    <property type="entry name" value="HisKA"/>
    <property type="match status" value="1"/>
</dbReference>
<evidence type="ECO:0000256" key="13">
    <source>
        <dbReference type="ARBA" id="ARBA00023136"/>
    </source>
</evidence>
<accession>A0A1M4U1F3</accession>
<feature type="transmembrane region" description="Helical" evidence="14">
    <location>
        <begin position="410"/>
        <end position="426"/>
    </location>
</feature>
<dbReference type="Gene3D" id="6.10.340.10">
    <property type="match status" value="1"/>
</dbReference>
<dbReference type="Gene3D" id="1.10.287.130">
    <property type="match status" value="1"/>
</dbReference>
<evidence type="ECO:0000256" key="9">
    <source>
        <dbReference type="ARBA" id="ARBA00022777"/>
    </source>
</evidence>
<keyword evidence="6" id="KW-0808">Transferase</keyword>
<keyword evidence="11 14" id="KW-1133">Transmembrane helix</keyword>
<keyword evidence="4" id="KW-1003">Cell membrane</keyword>
<dbReference type="AlphaFoldDB" id="A0A1M4U1F3"/>
<feature type="transmembrane region" description="Helical" evidence="14">
    <location>
        <begin position="772"/>
        <end position="796"/>
    </location>
</feature>
<comment type="subcellular location">
    <subcellularLocation>
        <location evidence="2">Cell membrane</location>
        <topology evidence="2">Multi-pass membrane protein</topology>
    </subcellularLocation>
</comment>
<dbReference type="SUPFAM" id="SSF55874">
    <property type="entry name" value="ATPase domain of HSP90 chaperone/DNA topoisomerase II/histidine kinase"/>
    <property type="match status" value="1"/>
</dbReference>
<evidence type="ECO:0000313" key="18">
    <source>
        <dbReference type="Proteomes" id="UP000184048"/>
    </source>
</evidence>
<proteinExistence type="predicted"/>
<keyword evidence="18" id="KW-1185">Reference proteome</keyword>
<dbReference type="InterPro" id="IPR003661">
    <property type="entry name" value="HisK_dim/P_dom"/>
</dbReference>
<keyword evidence="12" id="KW-0902">Two-component regulatory system</keyword>
<dbReference type="CDD" id="cd00075">
    <property type="entry name" value="HATPase"/>
    <property type="match status" value="1"/>
</dbReference>
<evidence type="ECO:0000256" key="14">
    <source>
        <dbReference type="SAM" id="Phobius"/>
    </source>
</evidence>
<organism evidence="17 18">
    <name type="scientific">Flavisolibacter ginsengisoli DSM 18119</name>
    <dbReference type="NCBI Taxonomy" id="1121884"/>
    <lineage>
        <taxon>Bacteria</taxon>
        <taxon>Pseudomonadati</taxon>
        <taxon>Bacteroidota</taxon>
        <taxon>Chitinophagia</taxon>
        <taxon>Chitinophagales</taxon>
        <taxon>Chitinophagaceae</taxon>
        <taxon>Flavisolibacter</taxon>
    </lineage>
</organism>
<dbReference type="PANTHER" id="PTHR45528">
    <property type="entry name" value="SENSOR HISTIDINE KINASE CPXA"/>
    <property type="match status" value="1"/>
</dbReference>
<dbReference type="Gene3D" id="3.30.565.10">
    <property type="entry name" value="Histidine kinase-like ATPase, C-terminal domain"/>
    <property type="match status" value="1"/>
</dbReference>
<evidence type="ECO:0000256" key="8">
    <source>
        <dbReference type="ARBA" id="ARBA00022741"/>
    </source>
</evidence>
<dbReference type="CDD" id="cd00082">
    <property type="entry name" value="HisKA"/>
    <property type="match status" value="1"/>
</dbReference>
<dbReference type="InterPro" id="IPR004358">
    <property type="entry name" value="Sig_transdc_His_kin-like_C"/>
</dbReference>
<dbReference type="InterPro" id="IPR003660">
    <property type="entry name" value="HAMP_dom"/>
</dbReference>